<protein>
    <submittedName>
        <fullName evidence="1">Uncharacterized protein</fullName>
    </submittedName>
</protein>
<dbReference type="Proteomes" id="UP000031563">
    <property type="component" value="Unassembled WGS sequence"/>
</dbReference>
<evidence type="ECO:0000313" key="2">
    <source>
        <dbReference type="Proteomes" id="UP000031563"/>
    </source>
</evidence>
<reference evidence="1" key="1">
    <citation type="submission" date="2015-02" db="EMBL/GenBank/DDBJ databases">
        <title>Genome Assembly of Bacillaceae bacterium MTCC 8252.</title>
        <authorList>
            <person name="Verma A."/>
            <person name="Khatri I."/>
            <person name="Mual P."/>
            <person name="Subramanian S."/>
            <person name="Krishnamurthi S."/>
        </authorList>
    </citation>
    <scope>NUCLEOTIDE SEQUENCE [LARGE SCALE GENOMIC DNA]</scope>
    <source>
        <strain evidence="1">MTCC 8252</strain>
    </source>
</reference>
<accession>A0A0F5HUL0</accession>
<sequence length="44" mass="5105">MAYVNDQPVNVEAGIPFGGEWAFNEFTTVQWVTVQEKPRQFPFE</sequence>
<dbReference type="STRING" id="1221996.QY95_03003"/>
<organism evidence="1 2">
    <name type="scientific">Bacillus thermotolerans</name>
    <name type="common">Quasibacillus thermotolerans</name>
    <dbReference type="NCBI Taxonomy" id="1221996"/>
    <lineage>
        <taxon>Bacteria</taxon>
        <taxon>Bacillati</taxon>
        <taxon>Bacillota</taxon>
        <taxon>Bacilli</taxon>
        <taxon>Bacillales</taxon>
        <taxon>Bacillaceae</taxon>
        <taxon>Bacillus</taxon>
    </lineage>
</organism>
<dbReference type="EMBL" id="JWIR02000059">
    <property type="protein sequence ID" value="KKB36735.1"/>
    <property type="molecule type" value="Genomic_DNA"/>
</dbReference>
<proteinExistence type="predicted"/>
<keyword evidence="2" id="KW-1185">Reference proteome</keyword>
<evidence type="ECO:0000313" key="1">
    <source>
        <dbReference type="EMBL" id="KKB36735.1"/>
    </source>
</evidence>
<name>A0A0F5HUL0_BACTR</name>
<gene>
    <name evidence="1" type="ORF">QY95_03003</name>
</gene>
<comment type="caution">
    <text evidence="1">The sequence shown here is derived from an EMBL/GenBank/DDBJ whole genome shotgun (WGS) entry which is preliminary data.</text>
</comment>
<dbReference type="AlphaFoldDB" id="A0A0F5HUL0"/>